<dbReference type="PANTHER" id="PTHR47926">
    <property type="entry name" value="PENTATRICOPEPTIDE REPEAT-CONTAINING PROTEIN"/>
    <property type="match status" value="1"/>
</dbReference>
<evidence type="ECO:0000313" key="3">
    <source>
        <dbReference type="EMBL" id="PHT38124.1"/>
    </source>
</evidence>
<reference evidence="4" key="2">
    <citation type="journal article" date="2017" name="J. Anim. Genet.">
        <title>Multiple reference genome sequences of hot pepper reveal the massive evolution of plant disease resistance genes by retroduplication.</title>
        <authorList>
            <person name="Kim S."/>
            <person name="Park J."/>
            <person name="Yeom S.-I."/>
            <person name="Kim Y.-M."/>
            <person name="Seo E."/>
            <person name="Kim K.-T."/>
            <person name="Kim M.-S."/>
            <person name="Lee J.M."/>
            <person name="Cheong K."/>
            <person name="Shin H.-S."/>
            <person name="Kim S.-B."/>
            <person name="Han K."/>
            <person name="Lee J."/>
            <person name="Park M."/>
            <person name="Lee H.-A."/>
            <person name="Lee H.-Y."/>
            <person name="Lee Y."/>
            <person name="Oh S."/>
            <person name="Lee J.H."/>
            <person name="Choi E."/>
            <person name="Choi E."/>
            <person name="Lee S.E."/>
            <person name="Jeon J."/>
            <person name="Kim H."/>
            <person name="Choi G."/>
            <person name="Song H."/>
            <person name="Lee J."/>
            <person name="Lee S.-C."/>
            <person name="Kwon J.-K."/>
            <person name="Lee H.-Y."/>
            <person name="Koo N."/>
            <person name="Hong Y."/>
            <person name="Kim R.W."/>
            <person name="Kang W.-H."/>
            <person name="Huh J.H."/>
            <person name="Kang B.-C."/>
            <person name="Yang T.-J."/>
            <person name="Lee Y.-H."/>
            <person name="Bennetzen J.L."/>
            <person name="Choi D."/>
        </authorList>
    </citation>
    <scope>NUCLEOTIDE SEQUENCE [LARGE SCALE GENOMIC DNA]</scope>
    <source>
        <strain evidence="4">cv. PBC81</strain>
    </source>
</reference>
<accession>A0A2G2VYQ4</accession>
<dbReference type="PROSITE" id="PS51257">
    <property type="entry name" value="PROKAR_LIPOPROTEIN"/>
    <property type="match status" value="1"/>
</dbReference>
<evidence type="ECO:0000256" key="1">
    <source>
        <dbReference type="ARBA" id="ARBA00022737"/>
    </source>
</evidence>
<gene>
    <name evidence="3" type="ORF">CQW23_21697</name>
</gene>
<dbReference type="Gene3D" id="1.25.40.10">
    <property type="entry name" value="Tetratricopeptide repeat domain"/>
    <property type="match status" value="1"/>
</dbReference>
<reference evidence="3 4" key="1">
    <citation type="journal article" date="2017" name="Genome Biol.">
        <title>New reference genome sequences of hot pepper reveal the massive evolution of plant disease-resistance genes by retroduplication.</title>
        <authorList>
            <person name="Kim S."/>
            <person name="Park J."/>
            <person name="Yeom S.I."/>
            <person name="Kim Y.M."/>
            <person name="Seo E."/>
            <person name="Kim K.T."/>
            <person name="Kim M.S."/>
            <person name="Lee J.M."/>
            <person name="Cheong K."/>
            <person name="Shin H.S."/>
            <person name="Kim S.B."/>
            <person name="Han K."/>
            <person name="Lee J."/>
            <person name="Park M."/>
            <person name="Lee H.A."/>
            <person name="Lee H.Y."/>
            <person name="Lee Y."/>
            <person name="Oh S."/>
            <person name="Lee J.H."/>
            <person name="Choi E."/>
            <person name="Choi E."/>
            <person name="Lee S.E."/>
            <person name="Jeon J."/>
            <person name="Kim H."/>
            <person name="Choi G."/>
            <person name="Song H."/>
            <person name="Lee J."/>
            <person name="Lee S.C."/>
            <person name="Kwon J.K."/>
            <person name="Lee H.Y."/>
            <person name="Koo N."/>
            <person name="Hong Y."/>
            <person name="Kim R.W."/>
            <person name="Kang W.H."/>
            <person name="Huh J.H."/>
            <person name="Kang B.C."/>
            <person name="Yang T.J."/>
            <person name="Lee Y.H."/>
            <person name="Bennetzen J.L."/>
            <person name="Choi D."/>
        </authorList>
    </citation>
    <scope>NUCLEOTIDE SEQUENCE [LARGE SCALE GENOMIC DNA]</scope>
    <source>
        <strain evidence="4">cv. PBC81</strain>
    </source>
</reference>
<evidence type="ECO:0000313" key="4">
    <source>
        <dbReference type="Proteomes" id="UP000224567"/>
    </source>
</evidence>
<dbReference type="InterPro" id="IPR046960">
    <property type="entry name" value="PPR_At4g14850-like_plant"/>
</dbReference>
<dbReference type="AlphaFoldDB" id="A0A2G2VYQ4"/>
<feature type="repeat" description="PPR" evidence="2">
    <location>
        <begin position="242"/>
        <end position="276"/>
    </location>
</feature>
<dbReference type="PROSITE" id="PS51375">
    <property type="entry name" value="PPR"/>
    <property type="match status" value="1"/>
</dbReference>
<dbReference type="GO" id="GO:0009451">
    <property type="term" value="P:RNA modification"/>
    <property type="evidence" value="ECO:0007669"/>
    <property type="project" value="InterPro"/>
</dbReference>
<keyword evidence="1" id="KW-0677">Repeat</keyword>
<evidence type="ECO:0000256" key="2">
    <source>
        <dbReference type="PROSITE-ProRule" id="PRU00708"/>
    </source>
</evidence>
<dbReference type="OrthoDB" id="1304389at2759"/>
<dbReference type="PANTHER" id="PTHR47926:SF383">
    <property type="entry name" value="DYW DOMAIN-CONTAINING PROTEIN"/>
    <property type="match status" value="1"/>
</dbReference>
<keyword evidence="4" id="KW-1185">Reference proteome</keyword>
<dbReference type="EMBL" id="MLFT02000009">
    <property type="protein sequence ID" value="PHT38124.1"/>
    <property type="molecule type" value="Genomic_DNA"/>
</dbReference>
<protein>
    <recommendedName>
        <fullName evidence="5">Pentatricopeptide repeat-containing protein</fullName>
    </recommendedName>
</protein>
<dbReference type="Proteomes" id="UP000224567">
    <property type="component" value="Unassembled WGS sequence"/>
</dbReference>
<sequence>MLKDGFLPKSSAFSPLMSACAKTGCLGLGQKCHGQVHEGMDERDVVSWNSIVNGYVNVYEENIGVEVPSEETNMDETGQIVPYIIVENSRNPYIDRWTRNATKEKAIDHPSEITNVKPSTLWFNNIIMHSMGLAEQATRSEKYYLFAHQRLLQLCRELDELPYESEEDCISNDQVGEKDCEMNQVGEKDCEMNGCEQSQDVTLFDPPVVETKGRLESLRKKYALEVAQKAKKGRLKKIEDKNVVSWNVMVAGYFHNALPDKAVCLFRHMVSCRFQPDEISVTSALWACSTLSAVRLGKEIHCFALKTNLIED</sequence>
<dbReference type="GO" id="GO:0003723">
    <property type="term" value="F:RNA binding"/>
    <property type="evidence" value="ECO:0007669"/>
    <property type="project" value="InterPro"/>
</dbReference>
<name>A0A2G2VYQ4_CAPBA</name>
<dbReference type="NCBIfam" id="TIGR00756">
    <property type="entry name" value="PPR"/>
    <property type="match status" value="1"/>
</dbReference>
<organism evidence="3 4">
    <name type="scientific">Capsicum baccatum</name>
    <name type="common">Peruvian pepper</name>
    <dbReference type="NCBI Taxonomy" id="33114"/>
    <lineage>
        <taxon>Eukaryota</taxon>
        <taxon>Viridiplantae</taxon>
        <taxon>Streptophyta</taxon>
        <taxon>Embryophyta</taxon>
        <taxon>Tracheophyta</taxon>
        <taxon>Spermatophyta</taxon>
        <taxon>Magnoliopsida</taxon>
        <taxon>eudicotyledons</taxon>
        <taxon>Gunneridae</taxon>
        <taxon>Pentapetalae</taxon>
        <taxon>asterids</taxon>
        <taxon>lamiids</taxon>
        <taxon>Solanales</taxon>
        <taxon>Solanaceae</taxon>
        <taxon>Solanoideae</taxon>
        <taxon>Capsiceae</taxon>
        <taxon>Capsicum</taxon>
    </lineage>
</organism>
<dbReference type="Pfam" id="PF13041">
    <property type="entry name" value="PPR_2"/>
    <property type="match status" value="1"/>
</dbReference>
<dbReference type="STRING" id="33114.A0A2G2VYQ4"/>
<proteinExistence type="predicted"/>
<comment type="caution">
    <text evidence="3">The sequence shown here is derived from an EMBL/GenBank/DDBJ whole genome shotgun (WGS) entry which is preliminary data.</text>
</comment>
<dbReference type="InterPro" id="IPR002885">
    <property type="entry name" value="PPR_rpt"/>
</dbReference>
<dbReference type="InterPro" id="IPR011990">
    <property type="entry name" value="TPR-like_helical_dom_sf"/>
</dbReference>
<evidence type="ECO:0008006" key="5">
    <source>
        <dbReference type="Google" id="ProtNLM"/>
    </source>
</evidence>